<dbReference type="GO" id="GO:0020037">
    <property type="term" value="F:heme binding"/>
    <property type="evidence" value="ECO:0007669"/>
    <property type="project" value="InterPro"/>
</dbReference>
<evidence type="ECO:0000313" key="4">
    <source>
        <dbReference type="EMBL" id="NEA88308.1"/>
    </source>
</evidence>
<proteinExistence type="inferred from homology"/>
<dbReference type="GO" id="GO:0016705">
    <property type="term" value="F:oxidoreductase activity, acting on paired donors, with incorporation or reduction of molecular oxygen"/>
    <property type="evidence" value="ECO:0007669"/>
    <property type="project" value="InterPro"/>
</dbReference>
<comment type="caution">
    <text evidence="4">The sequence shown here is derived from an EMBL/GenBank/DDBJ whole genome shotgun (WGS) entry which is preliminary data.</text>
</comment>
<dbReference type="CDD" id="cd11049">
    <property type="entry name" value="CYP170A1-like"/>
    <property type="match status" value="1"/>
</dbReference>
<comment type="cofactor">
    <cofactor evidence="2">
        <name>heme</name>
        <dbReference type="ChEBI" id="CHEBI:30413"/>
    </cofactor>
</comment>
<dbReference type="AlphaFoldDB" id="A0A6G3QXS6"/>
<feature type="compositionally biased region" description="Low complexity" evidence="3">
    <location>
        <begin position="462"/>
        <end position="477"/>
    </location>
</feature>
<sequence length="495" mass="53764">MNHCTAEHPPTAWKSGTAPGILPSVTHGISLIRRPLHFLNSLPAHGDLVEIRLGPRRAWVVCHPRLVHEMLRDTRTFDKGGPLYTRLRALMGDGVVTCPHEDHRRQRRLLQPAFRPARVARLTEPMAEEAEDLCRDWRDGQEVDVSAAMMTVTTGVVGRVLFSDALDPGRAAEVRDCLTTVVRGLFVRTVVPVDAFFRLPTPGHRRYTRAVARLRAIVDEVVTRRRLAGEARDDVLGTLLAAADGPEPEVTGREVQDQLVSLLLTGAESAALCLSSAFGLLDLHPEAEQRLHEEVDAVLAGRTRPALDDLPRLVYTRSVVDESLRLAPPGWLFTRLTTREVEFGGRLLPAGATVLYSPYLLHHSPGSFADPERFLPERWRGGGEAGGDGGGPYSAMIPFAAGTRKCLGDTFALAQATVTLATIARRWRLRRPPGPVAPVRPAVTLGPRSLVMRCERRAGQSAPAATPTGARTARPGPSSAVSESREAGATGVDDA</sequence>
<gene>
    <name evidence="4" type="ORF">G3I53_20285</name>
</gene>
<dbReference type="GO" id="GO:0005506">
    <property type="term" value="F:iron ion binding"/>
    <property type="evidence" value="ECO:0007669"/>
    <property type="project" value="InterPro"/>
</dbReference>
<dbReference type="PRINTS" id="PR00385">
    <property type="entry name" value="P450"/>
</dbReference>
<reference evidence="4" key="1">
    <citation type="submission" date="2020-01" db="EMBL/GenBank/DDBJ databases">
        <title>Insect and environment-associated Actinomycetes.</title>
        <authorList>
            <person name="Currrie C."/>
            <person name="Chevrette M."/>
            <person name="Carlson C."/>
            <person name="Stubbendieck R."/>
            <person name="Wendt-Pienkowski E."/>
        </authorList>
    </citation>
    <scope>NUCLEOTIDE SEQUENCE</scope>
    <source>
        <strain evidence="4">SID14436</strain>
    </source>
</reference>
<keyword evidence="2" id="KW-0408">Iron</keyword>
<accession>A0A6G3QXS6</accession>
<feature type="region of interest" description="Disordered" evidence="3">
    <location>
        <begin position="455"/>
        <end position="495"/>
    </location>
</feature>
<evidence type="ECO:0000256" key="1">
    <source>
        <dbReference type="ARBA" id="ARBA00010617"/>
    </source>
</evidence>
<dbReference type="InterPro" id="IPR001128">
    <property type="entry name" value="Cyt_P450"/>
</dbReference>
<dbReference type="GO" id="GO:0004497">
    <property type="term" value="F:monooxygenase activity"/>
    <property type="evidence" value="ECO:0007669"/>
    <property type="project" value="InterPro"/>
</dbReference>
<dbReference type="Pfam" id="PF00067">
    <property type="entry name" value="p450"/>
    <property type="match status" value="1"/>
</dbReference>
<keyword evidence="2" id="KW-0349">Heme</keyword>
<name>A0A6G3QXS6_9ACTN</name>
<comment type="similarity">
    <text evidence="1">Belongs to the cytochrome P450 family.</text>
</comment>
<evidence type="ECO:0000256" key="2">
    <source>
        <dbReference type="PIRSR" id="PIRSR602401-1"/>
    </source>
</evidence>
<keyword evidence="2" id="KW-0479">Metal-binding</keyword>
<organism evidence="4">
    <name type="scientific">Streptomyces sp. SID14436</name>
    <dbReference type="NCBI Taxonomy" id="2706070"/>
    <lineage>
        <taxon>Bacteria</taxon>
        <taxon>Bacillati</taxon>
        <taxon>Actinomycetota</taxon>
        <taxon>Actinomycetes</taxon>
        <taxon>Kitasatosporales</taxon>
        <taxon>Streptomycetaceae</taxon>
        <taxon>Streptomyces</taxon>
    </lineage>
</organism>
<dbReference type="SUPFAM" id="SSF48264">
    <property type="entry name" value="Cytochrome P450"/>
    <property type="match status" value="1"/>
</dbReference>
<dbReference type="PANTHER" id="PTHR24305:SF166">
    <property type="entry name" value="CYTOCHROME P450 12A4, MITOCHONDRIAL-RELATED"/>
    <property type="match status" value="1"/>
</dbReference>
<protein>
    <submittedName>
        <fullName evidence="4">Cytochrome P450</fullName>
    </submittedName>
</protein>
<dbReference type="EMBL" id="JAAGMD010000579">
    <property type="protein sequence ID" value="NEA88308.1"/>
    <property type="molecule type" value="Genomic_DNA"/>
</dbReference>
<feature type="binding site" description="axial binding residue" evidence="2">
    <location>
        <position position="406"/>
    </location>
    <ligand>
        <name>heme</name>
        <dbReference type="ChEBI" id="CHEBI:30413"/>
    </ligand>
    <ligandPart>
        <name>Fe</name>
        <dbReference type="ChEBI" id="CHEBI:18248"/>
    </ligandPart>
</feature>
<evidence type="ECO:0000256" key="3">
    <source>
        <dbReference type="SAM" id="MobiDB-lite"/>
    </source>
</evidence>
<dbReference type="PANTHER" id="PTHR24305">
    <property type="entry name" value="CYTOCHROME P450"/>
    <property type="match status" value="1"/>
</dbReference>
<dbReference type="Gene3D" id="1.10.630.10">
    <property type="entry name" value="Cytochrome P450"/>
    <property type="match status" value="1"/>
</dbReference>
<dbReference type="PRINTS" id="PR00463">
    <property type="entry name" value="EP450I"/>
</dbReference>
<dbReference type="InterPro" id="IPR036396">
    <property type="entry name" value="Cyt_P450_sf"/>
</dbReference>
<dbReference type="InterPro" id="IPR002401">
    <property type="entry name" value="Cyt_P450_E_grp-I"/>
</dbReference>
<dbReference type="InterPro" id="IPR050121">
    <property type="entry name" value="Cytochrome_P450_monoxygenase"/>
</dbReference>